<dbReference type="InterPro" id="IPR021309">
    <property type="entry name" value="YgaP-like_TM"/>
</dbReference>
<evidence type="ECO:0000313" key="3">
    <source>
        <dbReference type="EMBL" id="OIQ92950.1"/>
    </source>
</evidence>
<feature type="transmembrane region" description="Helical" evidence="1">
    <location>
        <begin position="38"/>
        <end position="56"/>
    </location>
</feature>
<organism evidence="3">
    <name type="scientific">mine drainage metagenome</name>
    <dbReference type="NCBI Taxonomy" id="410659"/>
    <lineage>
        <taxon>unclassified sequences</taxon>
        <taxon>metagenomes</taxon>
        <taxon>ecological metagenomes</taxon>
    </lineage>
</organism>
<keyword evidence="1" id="KW-0472">Membrane</keyword>
<reference evidence="3" key="1">
    <citation type="submission" date="2016-10" db="EMBL/GenBank/DDBJ databases">
        <title>Sequence of Gallionella enrichment culture.</title>
        <authorList>
            <person name="Poehlein A."/>
            <person name="Muehling M."/>
            <person name="Daniel R."/>
        </authorList>
    </citation>
    <scope>NUCLEOTIDE SEQUENCE</scope>
</reference>
<dbReference type="AlphaFoldDB" id="A0A1J5RA76"/>
<dbReference type="EMBL" id="MLJW01000218">
    <property type="protein sequence ID" value="OIQ92950.1"/>
    <property type="molecule type" value="Genomic_DNA"/>
</dbReference>
<keyword evidence="1" id="KW-1133">Transmembrane helix</keyword>
<evidence type="ECO:0000259" key="2">
    <source>
        <dbReference type="Pfam" id="PF11127"/>
    </source>
</evidence>
<comment type="caution">
    <text evidence="3">The sequence shown here is derived from an EMBL/GenBank/DDBJ whole genome shotgun (WGS) entry which is preliminary data.</text>
</comment>
<name>A0A1J5RA76_9ZZZZ</name>
<feature type="domain" description="Inner membrane protein YgaP-like transmembrane" evidence="2">
    <location>
        <begin position="1"/>
        <end position="61"/>
    </location>
</feature>
<gene>
    <name evidence="3" type="ORF">GALL_250770</name>
</gene>
<accession>A0A1J5RA76</accession>
<dbReference type="Pfam" id="PF11127">
    <property type="entry name" value="YgaP-like_TM"/>
    <property type="match status" value="1"/>
</dbReference>
<feature type="transmembrane region" description="Helical" evidence="1">
    <location>
        <begin position="12"/>
        <end position="32"/>
    </location>
</feature>
<sequence length="64" mass="6859">MTINEGTLDRALRVIAGLILIGLTLTHVIGVWGWIGVIPLISGAVGFCPLYAILGIRTCPMRKN</sequence>
<evidence type="ECO:0000256" key="1">
    <source>
        <dbReference type="SAM" id="Phobius"/>
    </source>
</evidence>
<keyword evidence="1" id="KW-0812">Transmembrane</keyword>
<proteinExistence type="predicted"/>
<protein>
    <recommendedName>
        <fullName evidence="2">Inner membrane protein YgaP-like transmembrane domain-containing protein</fullName>
    </recommendedName>
</protein>